<proteinExistence type="predicted"/>
<evidence type="ECO:0000313" key="2">
    <source>
        <dbReference type="EMBL" id="OSS47255.1"/>
    </source>
</evidence>
<evidence type="ECO:0000256" key="1">
    <source>
        <dbReference type="SAM" id="MobiDB-lite"/>
    </source>
</evidence>
<feature type="compositionally biased region" description="Polar residues" evidence="1">
    <location>
        <begin position="55"/>
        <end position="70"/>
    </location>
</feature>
<feature type="region of interest" description="Disordered" evidence="1">
    <location>
        <begin position="165"/>
        <end position="203"/>
    </location>
</feature>
<feature type="compositionally biased region" description="Basic and acidic residues" evidence="1">
    <location>
        <begin position="113"/>
        <end position="129"/>
    </location>
</feature>
<dbReference type="EMBL" id="KZ107849">
    <property type="protein sequence ID" value="OSS47255.1"/>
    <property type="molecule type" value="Genomic_DNA"/>
</dbReference>
<feature type="region of interest" description="Disordered" evidence="1">
    <location>
        <begin position="51"/>
        <end position="89"/>
    </location>
</feature>
<accession>A0A1Y2LTU9</accession>
<gene>
    <name evidence="2" type="ORF">B5807_09986</name>
</gene>
<dbReference type="InParanoid" id="A0A1Y2LTU9"/>
<dbReference type="Proteomes" id="UP000193240">
    <property type="component" value="Unassembled WGS sequence"/>
</dbReference>
<keyword evidence="3" id="KW-1185">Reference proteome</keyword>
<feature type="region of interest" description="Disordered" evidence="1">
    <location>
        <begin position="110"/>
        <end position="134"/>
    </location>
</feature>
<sequence length="326" mass="35687">MLKNLEGEARNQRTTIDEIMNPEYTVALPSSNFTGTIGDLQVLNGAVIDGGVPSEHTSNRSTYGDSTGTESEGDDSDIELLSPRPNESRVSLYSSQISDWDDMIATLLEDSEQDPHIQPDSPRSDDSRESYSSQMSNWEELVAFILVRSKPNSPRSDVASVEDITDLQGANEPESVDIQHDQDTDDDRLSPQAAGPDDNGLKPIVETTTDPALYNSGVIEAPLTPVPTIPSAAARVAPISTHLAAAARPSPDEHIHLINEFLQQNPNRLDAFRTHEIVENPMWQNRSGLGFLTDAVLWIDVLLSSFRTGIINEDMTALQPRLDEAS</sequence>
<protein>
    <submittedName>
        <fullName evidence="2">Uncharacterized protein</fullName>
    </submittedName>
</protein>
<reference evidence="2 3" key="1">
    <citation type="journal article" date="2017" name="Genome Announc.">
        <title>Genome sequence of the saprophytic ascomycete Epicoccum nigrum ICMP 19927 strain isolated from New Zealand.</title>
        <authorList>
            <person name="Fokin M."/>
            <person name="Fleetwood D."/>
            <person name="Weir B.S."/>
            <person name="Villas-Boas S.G."/>
        </authorList>
    </citation>
    <scope>NUCLEOTIDE SEQUENCE [LARGE SCALE GENOMIC DNA]</scope>
    <source>
        <strain evidence="2 3">ICMP 19927</strain>
    </source>
</reference>
<name>A0A1Y2LTU9_EPING</name>
<organism evidence="2 3">
    <name type="scientific">Epicoccum nigrum</name>
    <name type="common">Soil fungus</name>
    <name type="synonym">Epicoccum purpurascens</name>
    <dbReference type="NCBI Taxonomy" id="105696"/>
    <lineage>
        <taxon>Eukaryota</taxon>
        <taxon>Fungi</taxon>
        <taxon>Dikarya</taxon>
        <taxon>Ascomycota</taxon>
        <taxon>Pezizomycotina</taxon>
        <taxon>Dothideomycetes</taxon>
        <taxon>Pleosporomycetidae</taxon>
        <taxon>Pleosporales</taxon>
        <taxon>Pleosporineae</taxon>
        <taxon>Didymellaceae</taxon>
        <taxon>Epicoccum</taxon>
    </lineage>
</organism>
<evidence type="ECO:0000313" key="3">
    <source>
        <dbReference type="Proteomes" id="UP000193240"/>
    </source>
</evidence>
<dbReference type="AlphaFoldDB" id="A0A1Y2LTU9"/>